<comment type="caution">
    <text evidence="2">The sequence shown here is derived from an EMBL/GenBank/DDBJ whole genome shotgun (WGS) entry which is preliminary data.</text>
</comment>
<feature type="non-terminal residue" evidence="2">
    <location>
        <position position="105"/>
    </location>
</feature>
<sequence>MAIWILSRIIETRYILIAFGILGVFFSVFMGIFEQAFNAVAKIKKSLLILVLAYSLSIFLGGIFGAKNFLNPLNLNQNMPLNSSKLNYNFINDLNTLQKEIKTST</sequence>
<dbReference type="Proteomes" id="UP001199644">
    <property type="component" value="Unassembled WGS sequence"/>
</dbReference>
<keyword evidence="1" id="KW-0472">Membrane</keyword>
<dbReference type="AlphaFoldDB" id="A0AAW5EBE4"/>
<keyword evidence="1" id="KW-0812">Transmembrane</keyword>
<proteinExistence type="predicted"/>
<evidence type="ECO:0000313" key="3">
    <source>
        <dbReference type="Proteomes" id="UP001199644"/>
    </source>
</evidence>
<feature type="non-terminal residue" evidence="2">
    <location>
        <position position="1"/>
    </location>
</feature>
<dbReference type="EMBL" id="JAJUOL010000297">
    <property type="protein sequence ID" value="MCH3852680.1"/>
    <property type="molecule type" value="Genomic_DNA"/>
</dbReference>
<feature type="transmembrane region" description="Helical" evidence="1">
    <location>
        <begin position="46"/>
        <end position="66"/>
    </location>
</feature>
<gene>
    <name evidence="2" type="ORF">LZC39_11315</name>
</gene>
<protein>
    <submittedName>
        <fullName evidence="2">Thiol:disulfide interchange protein</fullName>
    </submittedName>
</protein>
<feature type="transmembrane region" description="Helical" evidence="1">
    <location>
        <begin position="14"/>
        <end position="34"/>
    </location>
</feature>
<name>A0AAW5EBE4_CAMJU</name>
<evidence type="ECO:0000313" key="2">
    <source>
        <dbReference type="EMBL" id="MCH3852680.1"/>
    </source>
</evidence>
<evidence type="ECO:0000256" key="1">
    <source>
        <dbReference type="SAM" id="Phobius"/>
    </source>
</evidence>
<accession>A0AAW5EBE4</accession>
<reference evidence="2" key="1">
    <citation type="submission" date="2021-12" db="EMBL/GenBank/DDBJ databases">
        <title>Prevalence of phenicol resistance gene fexA in Campylobacter isolated from poultry supply chain.</title>
        <authorList>
            <person name="Tang B."/>
            <person name="Zheng X."/>
            <person name="Lin J."/>
            <person name="Lin R."/>
            <person name="Yang H."/>
            <person name="Shen Z."/>
            <person name="Xia F."/>
        </authorList>
    </citation>
    <scope>NUCLEOTIDE SEQUENCE</scope>
    <source>
        <strain evidence="2">CJHN2011004</strain>
    </source>
</reference>
<keyword evidence="1" id="KW-1133">Transmembrane helix</keyword>
<organism evidence="2 3">
    <name type="scientific">Campylobacter jejuni</name>
    <dbReference type="NCBI Taxonomy" id="197"/>
    <lineage>
        <taxon>Bacteria</taxon>
        <taxon>Pseudomonadati</taxon>
        <taxon>Campylobacterota</taxon>
        <taxon>Epsilonproteobacteria</taxon>
        <taxon>Campylobacterales</taxon>
        <taxon>Campylobacteraceae</taxon>
        <taxon>Campylobacter</taxon>
    </lineage>
</organism>